<dbReference type="EMBL" id="NCDQ01000364">
    <property type="protein sequence ID" value="OYW99815.1"/>
    <property type="molecule type" value="Genomic_DNA"/>
</dbReference>
<evidence type="ECO:0000259" key="1">
    <source>
        <dbReference type="PROSITE" id="PS51464"/>
    </source>
</evidence>
<gene>
    <name evidence="2" type="ORF">B7Z12_17390</name>
</gene>
<organism evidence="2 3">
    <name type="scientific">Caulobacter vibrioides</name>
    <name type="common">Caulobacter crescentus</name>
    <dbReference type="NCBI Taxonomy" id="155892"/>
    <lineage>
        <taxon>Bacteria</taxon>
        <taxon>Pseudomonadati</taxon>
        <taxon>Pseudomonadota</taxon>
        <taxon>Alphaproteobacteria</taxon>
        <taxon>Caulobacterales</taxon>
        <taxon>Caulobacteraceae</taxon>
        <taxon>Caulobacter</taxon>
    </lineage>
</organism>
<dbReference type="InterPro" id="IPR046348">
    <property type="entry name" value="SIS_dom_sf"/>
</dbReference>
<evidence type="ECO:0000313" key="2">
    <source>
        <dbReference type="EMBL" id="OYW99815.1"/>
    </source>
</evidence>
<dbReference type="InterPro" id="IPR001347">
    <property type="entry name" value="SIS_dom"/>
</dbReference>
<dbReference type="Proteomes" id="UP000215616">
    <property type="component" value="Unassembled WGS sequence"/>
</dbReference>
<dbReference type="Gene3D" id="3.40.50.10490">
    <property type="entry name" value="Glucose-6-phosphate isomerase like protein, domain 1"/>
    <property type="match status" value="1"/>
</dbReference>
<reference evidence="2 3" key="1">
    <citation type="submission" date="2017-03" db="EMBL/GenBank/DDBJ databases">
        <title>Lifting the veil on microbial sulfur biogeochemistry in mining wastewaters.</title>
        <authorList>
            <person name="Kantor R.S."/>
            <person name="Colenbrander Nelson T."/>
            <person name="Marshall S."/>
            <person name="Bennett D."/>
            <person name="Apte S."/>
            <person name="Camacho D."/>
            <person name="Thomas B.C."/>
            <person name="Warren L.A."/>
            <person name="Banfield J.F."/>
        </authorList>
    </citation>
    <scope>NUCLEOTIDE SEQUENCE [LARGE SCALE GENOMIC DNA]</scope>
    <source>
        <strain evidence="2">32-67-7</strain>
    </source>
</reference>
<name>A0A258CWM6_CAUVI</name>
<feature type="domain" description="SIS" evidence="1">
    <location>
        <begin position="29"/>
        <end position="197"/>
    </location>
</feature>
<dbReference type="PANTHER" id="PTHR30390:SF6">
    <property type="entry name" value="DNAA INITIATOR-ASSOCIATING PROTEIN DIAA"/>
    <property type="match status" value="1"/>
</dbReference>
<dbReference type="PROSITE" id="PS51464">
    <property type="entry name" value="SIS"/>
    <property type="match status" value="1"/>
</dbReference>
<dbReference type="Pfam" id="PF13580">
    <property type="entry name" value="SIS_2"/>
    <property type="match status" value="1"/>
</dbReference>
<dbReference type="GO" id="GO:1901135">
    <property type="term" value="P:carbohydrate derivative metabolic process"/>
    <property type="evidence" value="ECO:0007669"/>
    <property type="project" value="InterPro"/>
</dbReference>
<dbReference type="SUPFAM" id="SSF53697">
    <property type="entry name" value="SIS domain"/>
    <property type="match status" value="1"/>
</dbReference>
<dbReference type="GO" id="GO:0016853">
    <property type="term" value="F:isomerase activity"/>
    <property type="evidence" value="ECO:0007669"/>
    <property type="project" value="UniProtKB-KW"/>
</dbReference>
<dbReference type="InterPro" id="IPR035461">
    <property type="entry name" value="GmhA/DiaA"/>
</dbReference>
<evidence type="ECO:0000313" key="3">
    <source>
        <dbReference type="Proteomes" id="UP000215616"/>
    </source>
</evidence>
<dbReference type="AlphaFoldDB" id="A0A258CWM6"/>
<proteinExistence type="predicted"/>
<keyword evidence="2" id="KW-0413">Isomerase</keyword>
<sequence length="203" mass="21235">MFSDHFLHAAARAMAAIDRSAIEAVATTLAEVRDGGGRLFILGVGGSAGHASHATNDFRKICGFEAYCPTDNVSELTARINDEGWEGVFSTWLESSRLTAKDGLLIFSVGGGSLEPPVSANLVRAMQYAKEKGAAVTGIVGRNGGYTAQVADACVVVPTVDPQLITPLVEGLAAVVWHLLVSHPALAQSRGHWEQIAPVAAAE</sequence>
<accession>A0A258CWM6</accession>
<comment type="caution">
    <text evidence="2">The sequence shown here is derived from an EMBL/GenBank/DDBJ whole genome shotgun (WGS) entry which is preliminary data.</text>
</comment>
<dbReference type="CDD" id="cd05006">
    <property type="entry name" value="SIS_GmhA"/>
    <property type="match status" value="1"/>
</dbReference>
<dbReference type="InterPro" id="IPR050099">
    <property type="entry name" value="SIS_GmhA/DiaA_subfam"/>
</dbReference>
<dbReference type="GO" id="GO:0097367">
    <property type="term" value="F:carbohydrate derivative binding"/>
    <property type="evidence" value="ECO:0007669"/>
    <property type="project" value="InterPro"/>
</dbReference>
<protein>
    <submittedName>
        <fullName evidence="2">Sugar isomerase</fullName>
    </submittedName>
</protein>
<dbReference type="PANTHER" id="PTHR30390">
    <property type="entry name" value="SEDOHEPTULOSE 7-PHOSPHATE ISOMERASE / DNAA INITIATOR-ASSOCIATING FACTOR FOR REPLICATION INITIATION"/>
    <property type="match status" value="1"/>
</dbReference>